<keyword evidence="2" id="KW-1185">Reference proteome</keyword>
<dbReference type="SUPFAM" id="SSF53850">
    <property type="entry name" value="Periplasmic binding protein-like II"/>
    <property type="match status" value="1"/>
</dbReference>
<dbReference type="EMBL" id="CP015405">
    <property type="protein sequence ID" value="ANU74311.1"/>
    <property type="molecule type" value="Genomic_DNA"/>
</dbReference>
<protein>
    <submittedName>
        <fullName evidence="1">ABC transporter substrate-binding protein</fullName>
    </submittedName>
</protein>
<gene>
    <name evidence="1" type="ORF">A4V09_00070</name>
</gene>
<dbReference type="KEGG" id="byl:A4V09_00070"/>
<reference evidence="1" key="1">
    <citation type="submission" date="2017-04" db="EMBL/GenBank/DDBJ databases">
        <title>Complete Genome Sequences of Twelve Strains of a Stable Defined Moderately Diverse Mouse Microbiota 2 (sDMDMm2).</title>
        <authorList>
            <person name="Uchimura Y."/>
            <person name="Wyss M."/>
            <person name="Brugiroux S."/>
            <person name="Limenitakis J.P."/>
            <person name="Stecher B."/>
            <person name="McCoy K.D."/>
            <person name="Macpherson A.J."/>
        </authorList>
    </citation>
    <scope>NUCLEOTIDE SEQUENCE</scope>
    <source>
        <strain evidence="1">YL58</strain>
    </source>
</reference>
<name>A0A1C7I3Y9_9FIRM</name>
<organism evidence="1 2">
    <name type="scientific">Blautia pseudococcoides</name>
    <dbReference type="NCBI Taxonomy" id="1796616"/>
    <lineage>
        <taxon>Bacteria</taxon>
        <taxon>Bacillati</taxon>
        <taxon>Bacillota</taxon>
        <taxon>Clostridia</taxon>
        <taxon>Lachnospirales</taxon>
        <taxon>Lachnospiraceae</taxon>
        <taxon>Blautia</taxon>
    </lineage>
</organism>
<evidence type="ECO:0000313" key="1">
    <source>
        <dbReference type="EMBL" id="ANU74311.1"/>
    </source>
</evidence>
<dbReference type="AlphaFoldDB" id="A0A1C7I3Y9"/>
<dbReference type="PANTHER" id="PTHR43649">
    <property type="entry name" value="ARABINOSE-BINDING PROTEIN-RELATED"/>
    <property type="match status" value="1"/>
</dbReference>
<dbReference type="PANTHER" id="PTHR43649:SF12">
    <property type="entry name" value="DIACETYLCHITOBIOSE BINDING PROTEIN DASA"/>
    <property type="match status" value="1"/>
</dbReference>
<evidence type="ECO:0000313" key="2">
    <source>
        <dbReference type="Proteomes" id="UP000092574"/>
    </source>
</evidence>
<dbReference type="RefSeq" id="WP_065540547.1">
    <property type="nucleotide sequence ID" value="NZ_CP015405.2"/>
</dbReference>
<dbReference type="PROSITE" id="PS51257">
    <property type="entry name" value="PROKAR_LIPOPROTEIN"/>
    <property type="match status" value="1"/>
</dbReference>
<dbReference type="Pfam" id="PF13416">
    <property type="entry name" value="SBP_bac_8"/>
    <property type="match status" value="1"/>
</dbReference>
<sequence>MGKYNKIGFVCIFLLSSMLSGCKGVEEEPVTITVIHAWGGMEADHVAMRDIYEGFEKENSDIRLQLISMPTRKEMLWKVEDMIMVGDTPDIIIFSGMGQNQTYGFMVDNDMALDLMPYLEKDTEFANSISDANLEYWTTDENHLFTVTDVLSLSGGYWYNEEIFQQAEIQKIPETWEEFWTMCETLRFWTEKQGLDILPLQPSGEGYLYFMDHILADLGDNTSSGIRGHKITAGKENLEYVVNQLRQIYQFSTSESEGYTYLDETSLFNEGKVAIYVNGVWGAPMISDNINAGYALLPSVSGTSISCESACLGYVLGNSGNADREDASIRFLKYMLSEPVQTRIVRETEQIPVNPQIELEDYADEKPRMYQAASLVMNADRKIDVPDNLWTASQKTIFTGNILDVLSGKQSEQEFVEKLIGAQNEEK</sequence>
<dbReference type="STRING" id="1796616.A4V09_00070"/>
<accession>A0A1C7I3Y9</accession>
<dbReference type="InterPro" id="IPR006059">
    <property type="entry name" value="SBP"/>
</dbReference>
<dbReference type="Gene3D" id="3.40.190.10">
    <property type="entry name" value="Periplasmic binding protein-like II"/>
    <property type="match status" value="2"/>
</dbReference>
<dbReference type="Proteomes" id="UP000092574">
    <property type="component" value="Chromosome"/>
</dbReference>
<proteinExistence type="predicted"/>
<dbReference type="OrthoDB" id="362670at2"/>
<dbReference type="InterPro" id="IPR050490">
    <property type="entry name" value="Bact_solute-bd_prot1"/>
</dbReference>